<dbReference type="PANTHER" id="PTHR30576">
    <property type="entry name" value="COLANIC BIOSYNTHESIS UDP-GLUCOSE LIPID CARRIER TRANSFERASE"/>
    <property type="match status" value="1"/>
</dbReference>
<feature type="compositionally biased region" description="Basic and acidic residues" evidence="2">
    <location>
        <begin position="204"/>
        <end position="225"/>
    </location>
</feature>
<feature type="transmembrane region" description="Helical" evidence="3">
    <location>
        <begin position="17"/>
        <end position="40"/>
    </location>
</feature>
<evidence type="ECO:0000256" key="1">
    <source>
        <dbReference type="ARBA" id="ARBA00006464"/>
    </source>
</evidence>
<keyword evidence="3" id="KW-0472">Membrane</keyword>
<keyword evidence="5" id="KW-0808">Transferase</keyword>
<keyword evidence="6" id="KW-1185">Reference proteome</keyword>
<comment type="similarity">
    <text evidence="1">Belongs to the bacterial sugar transferase family.</text>
</comment>
<proteinExistence type="inferred from homology"/>
<dbReference type="GO" id="GO:0016740">
    <property type="term" value="F:transferase activity"/>
    <property type="evidence" value="ECO:0007669"/>
    <property type="project" value="UniProtKB-KW"/>
</dbReference>
<keyword evidence="3" id="KW-1133">Transmembrane helix</keyword>
<evidence type="ECO:0000313" key="6">
    <source>
        <dbReference type="Proteomes" id="UP001385809"/>
    </source>
</evidence>
<protein>
    <submittedName>
        <fullName evidence="5">Sugar transferase</fullName>
        <ecNumber evidence="5">2.7.8.-</ecNumber>
    </submittedName>
</protein>
<dbReference type="PANTHER" id="PTHR30576:SF10">
    <property type="entry name" value="SLL5057 PROTEIN"/>
    <property type="match status" value="1"/>
</dbReference>
<name>A0ABU8MGR1_9PSEU</name>
<dbReference type="Pfam" id="PF02397">
    <property type="entry name" value="Bac_transf"/>
    <property type="match status" value="1"/>
</dbReference>
<evidence type="ECO:0000259" key="4">
    <source>
        <dbReference type="Pfam" id="PF02397"/>
    </source>
</evidence>
<dbReference type="InterPro" id="IPR003362">
    <property type="entry name" value="Bact_transf"/>
</dbReference>
<dbReference type="Proteomes" id="UP001385809">
    <property type="component" value="Unassembled WGS sequence"/>
</dbReference>
<evidence type="ECO:0000256" key="3">
    <source>
        <dbReference type="SAM" id="Phobius"/>
    </source>
</evidence>
<dbReference type="RefSeq" id="WP_337693035.1">
    <property type="nucleotide sequence ID" value="NZ_JBBEGN010000001.1"/>
</dbReference>
<evidence type="ECO:0000313" key="5">
    <source>
        <dbReference type="EMBL" id="MEJ2866411.1"/>
    </source>
</evidence>
<gene>
    <name evidence="5" type="ORF">WCD74_01455</name>
</gene>
<keyword evidence="3" id="KW-0812">Transmembrane</keyword>
<comment type="caution">
    <text evidence="5">The sequence shown here is derived from an EMBL/GenBank/DDBJ whole genome shotgun (WGS) entry which is preliminary data.</text>
</comment>
<dbReference type="EMBL" id="JBBEGN010000001">
    <property type="protein sequence ID" value="MEJ2866411.1"/>
    <property type="molecule type" value="Genomic_DNA"/>
</dbReference>
<feature type="region of interest" description="Disordered" evidence="2">
    <location>
        <begin position="190"/>
        <end position="225"/>
    </location>
</feature>
<feature type="domain" description="Bacterial sugar transferase" evidence="4">
    <location>
        <begin position="12"/>
        <end position="183"/>
    </location>
</feature>
<organism evidence="5 6">
    <name type="scientific">Actinomycetospora aurantiaca</name>
    <dbReference type="NCBI Taxonomy" id="3129233"/>
    <lineage>
        <taxon>Bacteria</taxon>
        <taxon>Bacillati</taxon>
        <taxon>Actinomycetota</taxon>
        <taxon>Actinomycetes</taxon>
        <taxon>Pseudonocardiales</taxon>
        <taxon>Pseudonocardiaceae</taxon>
        <taxon>Actinomycetospora</taxon>
    </lineage>
</organism>
<evidence type="ECO:0000256" key="2">
    <source>
        <dbReference type="SAM" id="MobiDB-lite"/>
    </source>
</evidence>
<reference evidence="5 6" key="1">
    <citation type="submission" date="2024-03" db="EMBL/GenBank/DDBJ databases">
        <title>Actinomycetospora sp. OC33-EN08, a novel actinomycete isolated from wild orchid (Aerides multiflora).</title>
        <authorList>
            <person name="Suriyachadkun C."/>
        </authorList>
    </citation>
    <scope>NUCLEOTIDE SEQUENCE [LARGE SCALE GENOMIC DNA]</scope>
    <source>
        <strain evidence="5 6">OC33-EN08</strain>
    </source>
</reference>
<dbReference type="EC" id="2.7.8.-" evidence="5"/>
<accession>A0ABU8MGR1</accession>
<sequence>MTTAPSRTSRIRRTVDVVVVLVLALVAAPIGLVVAGLVLLDSGRPVLFRQRRSGLAGREFDIVKFRTMRPPRLPDEPDAERQSRLGRFLRWSSLDEIPQLWNILVGEMTFIGPRPTLPEQVARYSAHERGRLAVLPGITGWAQVNGRNSLSWPERIELDLWYIEHRSVALDLRILVRTAGRVVRPSGVVGAGGVNPGFPGPRQPLDDAIQREDGRDGRDPTLRAG</sequence>